<dbReference type="AlphaFoldDB" id="A0A430HU70"/>
<reference evidence="3 4" key="1">
    <citation type="submission" date="2018-12" db="EMBL/GenBank/DDBJ databases">
        <authorList>
            <person name="Yang E."/>
        </authorList>
    </citation>
    <scope>NUCLEOTIDE SEQUENCE [LARGE SCALE GENOMIC DNA]</scope>
    <source>
        <strain evidence="3 4">SOD</strain>
    </source>
</reference>
<dbReference type="Pfam" id="PF13569">
    <property type="entry name" value="DUF4132"/>
    <property type="match status" value="1"/>
</dbReference>
<dbReference type="OrthoDB" id="8859114at2"/>
<gene>
    <name evidence="3" type="ORF">EJB06_01955</name>
</gene>
<dbReference type="EMBL" id="RXLQ01000001">
    <property type="protein sequence ID" value="RSZ60924.1"/>
    <property type="molecule type" value="Genomic_DNA"/>
</dbReference>
<accession>A0A430HU70</accession>
<protein>
    <submittedName>
        <fullName evidence="3">DUF4132 domain-containing protein</fullName>
    </submittedName>
</protein>
<evidence type="ECO:0000313" key="4">
    <source>
        <dbReference type="Proteomes" id="UP000278085"/>
    </source>
</evidence>
<organism evidence="3 4">
    <name type="scientific">Massilia atriviolacea</name>
    <dbReference type="NCBI Taxonomy" id="2495579"/>
    <lineage>
        <taxon>Bacteria</taxon>
        <taxon>Pseudomonadati</taxon>
        <taxon>Pseudomonadota</taxon>
        <taxon>Betaproteobacteria</taxon>
        <taxon>Burkholderiales</taxon>
        <taxon>Oxalobacteraceae</taxon>
        <taxon>Telluria group</taxon>
        <taxon>Massilia</taxon>
    </lineage>
</organism>
<dbReference type="Proteomes" id="UP000278085">
    <property type="component" value="Unassembled WGS sequence"/>
</dbReference>
<proteinExistence type="predicted"/>
<evidence type="ECO:0000259" key="2">
    <source>
        <dbReference type="Pfam" id="PF13569"/>
    </source>
</evidence>
<keyword evidence="4" id="KW-1185">Reference proteome</keyword>
<dbReference type="InterPro" id="IPR025406">
    <property type="entry name" value="DUF4132"/>
</dbReference>
<name>A0A430HU70_9BURK</name>
<evidence type="ECO:0000313" key="3">
    <source>
        <dbReference type="EMBL" id="RSZ60924.1"/>
    </source>
</evidence>
<sequence>MRLPPGTDRRRRLDHLACVAAGRRPARSAPAERHHVAVHEHRQPHRHRQHRSLEHRWPPGAGSAGRLAGAAAGDPVGAITITRHQTDGRGHRGSPMTMSDTIYSATPLAEIDTTHADESVLASEISLRLRDGRAQEAFDYFRQCDKYVLNSLSRASGDLAWETDPAVWLALARITVPRAVLLREPGHALRQRDAAFSHEMRSLGEQLLAAAGAQRDAIMFVMSAIVDRLAYPGMPREEVFEVLEWNLTLSRAAGFADDQTPNQVHLLVRQLTETADLIALSGIAERYFETAMYVFRDRVSGKPLRGRWAAWHDFFQRHPEYIDLNHEALADPALILERWDLASTTVRKNMIGSLLHALRWHEGADLDYIGETIDPLIRANEDFFGTVLQEQFYRFNPAAARLIWARQYPALSTLLLPLTMAYPGSIGEYREVLLDALSSRPELMLSAVPASLDALIPLLSEDILRSVLPDLGTLIGKSASKTLREAVSRMGRRLDIADIVQAGWLDVRNKNLRLACKDLLMAHPDQASASPLLAAMLAGGQLDAATASTVQAHLAQGSPDAAPATGEDALARLETQAASIKRWSAAIKQFDTPDTLALFQPLSGHAARAALHLAATAEEGLPPLAVSLLAQLPAEARARLARYLVELWIGNDGNPKLRWILRLALNGADDRIVDLLSATVYAWAKTRKQRAVIAVEQLALIDSLYALARVLEIAESKKLKGAIPETALHALKAAAARRQLALGELLDELTPDFGLGQGIALCVGAQTWQLVLQGDLSLRLVDARGKVSKTLPANKDPALTAAWDAASSQFKTVSAALKAVAKLQAPRMLAALVTAKTWSAPRWTQLFLDHAVLRIMGRSLIWQTQGADPLSFRIAEDFSLLQANDEVVTLAPDAQLSLWHPATARDGEAEAWRSNFADYEIVALIDQIGAPTALPPAASMSAECLLAPAGLRVPQEQLASTLARFGYRKGPVNDGPSIDWHEWHLPAAQLSVHLENGYCSPMMEIGSPIEINGIRVWHAETYETVAPASLPVPLLATLWSHLHALDARRV</sequence>
<comment type="caution">
    <text evidence="3">The sequence shown here is derived from an EMBL/GenBank/DDBJ whole genome shotgun (WGS) entry which is preliminary data.</text>
</comment>
<feature type="compositionally biased region" description="Basic and acidic residues" evidence="1">
    <location>
        <begin position="30"/>
        <end position="41"/>
    </location>
</feature>
<feature type="region of interest" description="Disordered" evidence="1">
    <location>
        <begin position="23"/>
        <end position="52"/>
    </location>
</feature>
<feature type="domain" description="DUF4132" evidence="2">
    <location>
        <begin position="785"/>
        <end position="967"/>
    </location>
</feature>
<evidence type="ECO:0000256" key="1">
    <source>
        <dbReference type="SAM" id="MobiDB-lite"/>
    </source>
</evidence>